<feature type="domain" description="BON" evidence="3">
    <location>
        <begin position="120"/>
        <end position="189"/>
    </location>
</feature>
<dbReference type="PANTHER" id="PTHR43080:SF29">
    <property type="entry name" value="OS02G0818000 PROTEIN"/>
    <property type="match status" value="1"/>
</dbReference>
<evidence type="ECO:0000313" key="5">
    <source>
        <dbReference type="EMBL" id="SMC50993.1"/>
    </source>
</evidence>
<sequence length="195" mass="21501">MRELTVAMVMTKDPVAVTPDASCKEIARTISKHQIGAVPVVGRDGVPIGVVASEDLIGGTTDRALHLMTVPVRAVDANESVSFAARELNRRGVRRLFVIDHGRLVGVVSRRDLLRVFLRSDEEIRHDVEREVFQRVLWVNPSAVVVSVHNGTVTLNGQLGKRSEVAIAARLITTIPGVVDVRNRLDYVWNDEPDN</sequence>
<feature type="domain" description="CBS" evidence="4">
    <location>
        <begin position="68"/>
        <end position="123"/>
    </location>
</feature>
<dbReference type="InterPro" id="IPR046342">
    <property type="entry name" value="CBS_dom_sf"/>
</dbReference>
<dbReference type="Pfam" id="PF00571">
    <property type="entry name" value="CBS"/>
    <property type="match status" value="2"/>
</dbReference>
<dbReference type="Gene3D" id="3.10.580.10">
    <property type="entry name" value="CBS-domain"/>
    <property type="match status" value="2"/>
</dbReference>
<dbReference type="InterPro" id="IPR051257">
    <property type="entry name" value="Diverse_CBS-Domain"/>
</dbReference>
<protein>
    <submittedName>
        <fullName evidence="5">BON domain-containing protein</fullName>
    </submittedName>
</protein>
<gene>
    <name evidence="5" type="ORF">SAMN05661093_00293</name>
</gene>
<dbReference type="Proteomes" id="UP000192674">
    <property type="component" value="Unassembled WGS sequence"/>
</dbReference>
<dbReference type="SUPFAM" id="SSF54631">
    <property type="entry name" value="CBS-domain pair"/>
    <property type="match status" value="1"/>
</dbReference>
<evidence type="ECO:0000259" key="4">
    <source>
        <dbReference type="PROSITE" id="PS51371"/>
    </source>
</evidence>
<dbReference type="PANTHER" id="PTHR43080">
    <property type="entry name" value="CBS DOMAIN-CONTAINING PROTEIN CBSX3, MITOCHONDRIAL"/>
    <property type="match status" value="1"/>
</dbReference>
<feature type="domain" description="CBS" evidence="4">
    <location>
        <begin position="10"/>
        <end position="67"/>
    </location>
</feature>
<keyword evidence="1 2" id="KW-0129">CBS domain</keyword>
<dbReference type="InterPro" id="IPR007055">
    <property type="entry name" value="BON_dom"/>
</dbReference>
<dbReference type="PROSITE" id="PS51371">
    <property type="entry name" value="CBS"/>
    <property type="match status" value="2"/>
</dbReference>
<organism evidence="5 6">
    <name type="scientific">Kibdelosporangium aridum</name>
    <dbReference type="NCBI Taxonomy" id="2030"/>
    <lineage>
        <taxon>Bacteria</taxon>
        <taxon>Bacillati</taxon>
        <taxon>Actinomycetota</taxon>
        <taxon>Actinomycetes</taxon>
        <taxon>Pseudonocardiales</taxon>
        <taxon>Pseudonocardiaceae</taxon>
        <taxon>Kibdelosporangium</taxon>
    </lineage>
</organism>
<dbReference type="AlphaFoldDB" id="A0A1Y5WTW2"/>
<reference evidence="5 6" key="1">
    <citation type="submission" date="2017-04" db="EMBL/GenBank/DDBJ databases">
        <authorList>
            <person name="Afonso C.L."/>
            <person name="Miller P.J."/>
            <person name="Scott M.A."/>
            <person name="Spackman E."/>
            <person name="Goraichik I."/>
            <person name="Dimitrov K.M."/>
            <person name="Suarez D.L."/>
            <person name="Swayne D.E."/>
        </authorList>
    </citation>
    <scope>NUCLEOTIDE SEQUENCE [LARGE SCALE GENOMIC DNA]</scope>
    <source>
        <strain evidence="5 6">DSM 43828</strain>
    </source>
</reference>
<evidence type="ECO:0000256" key="1">
    <source>
        <dbReference type="ARBA" id="ARBA00023122"/>
    </source>
</evidence>
<name>A0A1Y5WTW2_KIBAR</name>
<dbReference type="PROSITE" id="PS50914">
    <property type="entry name" value="BON"/>
    <property type="match status" value="1"/>
</dbReference>
<dbReference type="InterPro" id="IPR000644">
    <property type="entry name" value="CBS_dom"/>
</dbReference>
<dbReference type="Pfam" id="PF04972">
    <property type="entry name" value="BON"/>
    <property type="match status" value="1"/>
</dbReference>
<dbReference type="Gene3D" id="3.30.1340.30">
    <property type="match status" value="1"/>
</dbReference>
<evidence type="ECO:0000313" key="6">
    <source>
        <dbReference type="Proteomes" id="UP000192674"/>
    </source>
</evidence>
<evidence type="ECO:0000259" key="3">
    <source>
        <dbReference type="PROSITE" id="PS50914"/>
    </source>
</evidence>
<evidence type="ECO:0000256" key="2">
    <source>
        <dbReference type="PROSITE-ProRule" id="PRU00703"/>
    </source>
</evidence>
<keyword evidence="6" id="KW-1185">Reference proteome</keyword>
<proteinExistence type="predicted"/>
<accession>A0A1Y5WTW2</accession>
<dbReference type="EMBL" id="FWXV01000001">
    <property type="protein sequence ID" value="SMC50993.1"/>
    <property type="molecule type" value="Genomic_DNA"/>
</dbReference>
<dbReference type="RefSeq" id="WP_235038387.1">
    <property type="nucleotide sequence ID" value="NZ_FWXV01000001.1"/>
</dbReference>
<dbReference type="SMART" id="SM00116">
    <property type="entry name" value="CBS"/>
    <property type="match status" value="2"/>
</dbReference>